<accession>A0A8S5SG87</accession>
<protein>
    <submittedName>
        <fullName evidence="2">Uncharacterized protein</fullName>
    </submittedName>
</protein>
<keyword evidence="1" id="KW-0175">Coiled coil</keyword>
<organism evidence="2">
    <name type="scientific">Siphoviridae sp. ctxvK3</name>
    <dbReference type="NCBI Taxonomy" id="2827975"/>
    <lineage>
        <taxon>Viruses</taxon>
        <taxon>Duplodnaviria</taxon>
        <taxon>Heunggongvirae</taxon>
        <taxon>Uroviricota</taxon>
        <taxon>Caudoviricetes</taxon>
    </lineage>
</organism>
<name>A0A8S5SG87_9CAUD</name>
<proteinExistence type="predicted"/>
<dbReference type="EMBL" id="BK032591">
    <property type="protein sequence ID" value="DAF49966.1"/>
    <property type="molecule type" value="Genomic_DNA"/>
</dbReference>
<feature type="coiled-coil region" evidence="1">
    <location>
        <begin position="41"/>
        <end position="68"/>
    </location>
</feature>
<evidence type="ECO:0000256" key="1">
    <source>
        <dbReference type="SAM" id="Coils"/>
    </source>
</evidence>
<reference evidence="2" key="1">
    <citation type="journal article" date="2021" name="Proc. Natl. Acad. Sci. U.S.A.">
        <title>A Catalog of Tens of Thousands of Viruses from Human Metagenomes Reveals Hidden Associations with Chronic Diseases.</title>
        <authorList>
            <person name="Tisza M.J."/>
            <person name="Buck C.B."/>
        </authorList>
    </citation>
    <scope>NUCLEOTIDE SEQUENCE</scope>
    <source>
        <strain evidence="2">CtxvK3</strain>
    </source>
</reference>
<evidence type="ECO:0000313" key="2">
    <source>
        <dbReference type="EMBL" id="DAF49966.1"/>
    </source>
</evidence>
<sequence length="77" mass="9255">MINWICGAICGSCATLLLYSLFVGKRIQEEQEKACKCIYKYEEYRRKIRTLEFQKNELEKRIEAIKNFDYSDFDEVK</sequence>